<dbReference type="InterPro" id="IPR023214">
    <property type="entry name" value="HAD_sf"/>
</dbReference>
<dbReference type="RefSeq" id="WP_353065948.1">
    <property type="nucleotide sequence ID" value="NZ_CP132942.1"/>
</dbReference>
<dbReference type="PANTHER" id="PTHR43481">
    <property type="entry name" value="FRUCTOSE-1-PHOSPHATE PHOSPHATASE"/>
    <property type="match status" value="1"/>
</dbReference>
<dbReference type="Pfam" id="PF13419">
    <property type="entry name" value="HAD_2"/>
    <property type="match status" value="1"/>
</dbReference>
<dbReference type="InterPro" id="IPR036412">
    <property type="entry name" value="HAD-like_sf"/>
</dbReference>
<organism evidence="1">
    <name type="scientific">Tunturiibacter psychrotolerans</name>
    <dbReference type="NCBI Taxonomy" id="3069686"/>
    <lineage>
        <taxon>Bacteria</taxon>
        <taxon>Pseudomonadati</taxon>
        <taxon>Acidobacteriota</taxon>
        <taxon>Terriglobia</taxon>
        <taxon>Terriglobales</taxon>
        <taxon>Acidobacteriaceae</taxon>
        <taxon>Tunturiibacter</taxon>
    </lineage>
</organism>
<dbReference type="InterPro" id="IPR006439">
    <property type="entry name" value="HAD-SF_hydro_IA"/>
</dbReference>
<dbReference type="PANTHER" id="PTHR43481:SF4">
    <property type="entry name" value="GLYCEROL-1-PHOSPHATE PHOSPHOHYDROLASE 1-RELATED"/>
    <property type="match status" value="1"/>
</dbReference>
<dbReference type="SUPFAM" id="SSF56784">
    <property type="entry name" value="HAD-like"/>
    <property type="match status" value="1"/>
</dbReference>
<reference evidence="1" key="1">
    <citation type="submission" date="2023-08" db="EMBL/GenBank/DDBJ databases">
        <authorList>
            <person name="Messyasz A."/>
            <person name="Mannisto M.K."/>
            <person name="Kerkhof L.J."/>
            <person name="Haggblom M."/>
        </authorList>
    </citation>
    <scope>NUCLEOTIDE SEQUENCE</scope>
    <source>
        <strain evidence="1">X5P6</strain>
    </source>
</reference>
<dbReference type="InterPro" id="IPR041492">
    <property type="entry name" value="HAD_2"/>
</dbReference>
<dbReference type="EMBL" id="CP132942">
    <property type="protein sequence ID" value="XCB34627.1"/>
    <property type="molecule type" value="Genomic_DNA"/>
</dbReference>
<dbReference type="AlphaFoldDB" id="A0AAU7ZUM7"/>
<dbReference type="Gene3D" id="3.40.50.1000">
    <property type="entry name" value="HAD superfamily/HAD-like"/>
    <property type="match status" value="1"/>
</dbReference>
<accession>A0AAU7ZUM7</accession>
<dbReference type="InterPro" id="IPR023198">
    <property type="entry name" value="PGP-like_dom2"/>
</dbReference>
<dbReference type="KEGG" id="tpsc:RBB77_06970"/>
<dbReference type="CDD" id="cd07505">
    <property type="entry name" value="HAD_BPGM-like"/>
    <property type="match status" value="1"/>
</dbReference>
<dbReference type="Gene3D" id="1.10.150.240">
    <property type="entry name" value="Putative phosphatase, domain 2"/>
    <property type="match status" value="1"/>
</dbReference>
<sequence>MLAAPSKLKLPKGSFKAYLFDCDGTIVDSMPLHYIAWKTVLAEWNCEFGEQTFYAWGGMPVSEIISALNVRDGLAMPGEEVAKRKEALYFEILPELKAVPEVLEHIEFSHGQIPFAVVSGSTRDSVTSSLEVLGLLDKFETLVCAGDYERSKPDPEPFLIAAKRLGVSPEDCLVFEDTEMGIQAATAAGMASVKILQPWEREEHSGT</sequence>
<protein>
    <submittedName>
        <fullName evidence="1">HAD family phosphatase</fullName>
    </submittedName>
</protein>
<gene>
    <name evidence="1" type="ORF">RBB77_06970</name>
</gene>
<reference evidence="1" key="2">
    <citation type="journal article" date="2024" name="Environ. Microbiol.">
        <title>Genome analysis and description of Tunturibacter gen. nov. expands the diversity of Terriglobia in tundra soils.</title>
        <authorList>
            <person name="Messyasz A."/>
            <person name="Mannisto M.K."/>
            <person name="Kerkhof L.J."/>
            <person name="Haggblom M.M."/>
        </authorList>
    </citation>
    <scope>NUCLEOTIDE SEQUENCE</scope>
    <source>
        <strain evidence="1">X5P6</strain>
    </source>
</reference>
<evidence type="ECO:0000313" key="1">
    <source>
        <dbReference type="EMBL" id="XCB34627.1"/>
    </source>
</evidence>
<name>A0AAU7ZUM7_9BACT</name>
<dbReference type="SFLD" id="SFLDS00003">
    <property type="entry name" value="Haloacid_Dehalogenase"/>
    <property type="match status" value="1"/>
</dbReference>
<dbReference type="NCBIfam" id="TIGR01509">
    <property type="entry name" value="HAD-SF-IA-v3"/>
    <property type="match status" value="1"/>
</dbReference>
<dbReference type="GO" id="GO:0050308">
    <property type="term" value="F:sugar-phosphatase activity"/>
    <property type="evidence" value="ECO:0007669"/>
    <property type="project" value="TreeGrafter"/>
</dbReference>
<dbReference type="SFLD" id="SFLDG01129">
    <property type="entry name" value="C1.5:_HAD__Beta-PGM__Phosphata"/>
    <property type="match status" value="1"/>
</dbReference>
<proteinExistence type="predicted"/>
<dbReference type="SFLD" id="SFLDG01135">
    <property type="entry name" value="C1.5.6:_HAD__Beta-PGM__Phospha"/>
    <property type="match status" value="1"/>
</dbReference>
<dbReference type="InterPro" id="IPR051806">
    <property type="entry name" value="HAD-like_SPP"/>
</dbReference>